<feature type="transmembrane region" description="Helical" evidence="1">
    <location>
        <begin position="20"/>
        <end position="42"/>
    </location>
</feature>
<comment type="caution">
    <text evidence="2">The sequence shown here is derived from an EMBL/GenBank/DDBJ whole genome shotgun (WGS) entry which is preliminary data.</text>
</comment>
<evidence type="ECO:0000313" key="3">
    <source>
        <dbReference type="Proteomes" id="UP000298663"/>
    </source>
</evidence>
<gene>
    <name evidence="2" type="ORF">L596_009209</name>
</gene>
<sequence>MGFGVSLLGMHLSKLNTSSLPYAIVTGATITFQSLVIIISVIKNIDLLRWGFTCPKLFGHNRGNFEVNDVL</sequence>
<reference evidence="2 3" key="2">
    <citation type="journal article" date="2019" name="G3 (Bethesda)">
        <title>Hybrid Assembly of the Genome of the Entomopathogenic Nematode Steinernema carpocapsae Identifies the X-Chromosome.</title>
        <authorList>
            <person name="Serra L."/>
            <person name="Macchietto M."/>
            <person name="Macias-Munoz A."/>
            <person name="McGill C.J."/>
            <person name="Rodriguez I.M."/>
            <person name="Rodriguez B."/>
            <person name="Murad R."/>
            <person name="Mortazavi A."/>
        </authorList>
    </citation>
    <scope>NUCLEOTIDE SEQUENCE [LARGE SCALE GENOMIC DNA]</scope>
    <source>
        <strain evidence="2 3">ALL</strain>
    </source>
</reference>
<protein>
    <submittedName>
        <fullName evidence="2">Uncharacterized protein</fullName>
    </submittedName>
</protein>
<reference evidence="2 3" key="1">
    <citation type="journal article" date="2015" name="Genome Biol.">
        <title>Comparative genomics of Steinernema reveals deeply conserved gene regulatory networks.</title>
        <authorList>
            <person name="Dillman A.R."/>
            <person name="Macchietto M."/>
            <person name="Porter C.F."/>
            <person name="Rogers A."/>
            <person name="Williams B."/>
            <person name="Antoshechkin I."/>
            <person name="Lee M.M."/>
            <person name="Goodwin Z."/>
            <person name="Lu X."/>
            <person name="Lewis E.E."/>
            <person name="Goodrich-Blair H."/>
            <person name="Stock S.P."/>
            <person name="Adams B.J."/>
            <person name="Sternberg P.W."/>
            <person name="Mortazavi A."/>
        </authorList>
    </citation>
    <scope>NUCLEOTIDE SEQUENCE [LARGE SCALE GENOMIC DNA]</scope>
    <source>
        <strain evidence="2 3">ALL</strain>
    </source>
</reference>
<accession>A0A4U5PFW7</accession>
<dbReference type="Proteomes" id="UP000298663">
    <property type="component" value="Unassembled WGS sequence"/>
</dbReference>
<evidence type="ECO:0000313" key="2">
    <source>
        <dbReference type="EMBL" id="TKR94984.1"/>
    </source>
</evidence>
<keyword evidence="1" id="KW-1133">Transmembrane helix</keyword>
<dbReference type="EMBL" id="AZBU02000002">
    <property type="protein sequence ID" value="TKR94984.1"/>
    <property type="molecule type" value="Genomic_DNA"/>
</dbReference>
<proteinExistence type="predicted"/>
<keyword evidence="1" id="KW-0812">Transmembrane</keyword>
<keyword evidence="1" id="KW-0472">Membrane</keyword>
<name>A0A4U5PFW7_STECR</name>
<evidence type="ECO:0000256" key="1">
    <source>
        <dbReference type="SAM" id="Phobius"/>
    </source>
</evidence>
<organism evidence="2 3">
    <name type="scientific">Steinernema carpocapsae</name>
    <name type="common">Entomopathogenic nematode</name>
    <dbReference type="NCBI Taxonomy" id="34508"/>
    <lineage>
        <taxon>Eukaryota</taxon>
        <taxon>Metazoa</taxon>
        <taxon>Ecdysozoa</taxon>
        <taxon>Nematoda</taxon>
        <taxon>Chromadorea</taxon>
        <taxon>Rhabditida</taxon>
        <taxon>Tylenchina</taxon>
        <taxon>Panagrolaimomorpha</taxon>
        <taxon>Strongyloidoidea</taxon>
        <taxon>Steinernematidae</taxon>
        <taxon>Steinernema</taxon>
    </lineage>
</organism>
<keyword evidence="3" id="KW-1185">Reference proteome</keyword>
<dbReference type="AlphaFoldDB" id="A0A4U5PFW7"/>